<evidence type="ECO:0000256" key="1">
    <source>
        <dbReference type="SAM" id="Phobius"/>
    </source>
</evidence>
<dbReference type="SUPFAM" id="SSF48452">
    <property type="entry name" value="TPR-like"/>
    <property type="match status" value="1"/>
</dbReference>
<evidence type="ECO:0000313" key="2">
    <source>
        <dbReference type="EMBL" id="MDQ0361306.1"/>
    </source>
</evidence>
<keyword evidence="1" id="KW-0472">Membrane</keyword>
<keyword evidence="3" id="KW-1185">Reference proteome</keyword>
<sequence>MSDEQIESMVDNYFIKSMIITIAGYTLYGIICITYVFILYQTNNKSLLFLMPFIIMAFLLVLILIATFISMQLPMFIKIIDEDCDYESYKKALTYGYEKNGFPKPAREIMLQYYVDCCVIGGNVGRVRNFFDDEQYQNLMRKNIFQKEWINFRIAIIENDDEQLEKSYQLLNDFISKKNNSRFQQIKKILDIKYAEYNHEYETAIQIIEETKAFSKSDEIDFNMRKGSCLYKLGRCSDAKSYLEFVLENGNTLPQVKEAKAILLELN</sequence>
<dbReference type="InterPro" id="IPR011990">
    <property type="entry name" value="TPR-like_helical_dom_sf"/>
</dbReference>
<dbReference type="RefSeq" id="WP_307407916.1">
    <property type="nucleotide sequence ID" value="NZ_JAUSUR010000003.1"/>
</dbReference>
<protein>
    <submittedName>
        <fullName evidence="2">ABC-type multidrug transport system fused ATPase/permease subunit</fullName>
    </submittedName>
</protein>
<accession>A0ABU0E341</accession>
<evidence type="ECO:0000313" key="3">
    <source>
        <dbReference type="Proteomes" id="UP001230220"/>
    </source>
</evidence>
<feature type="transmembrane region" description="Helical" evidence="1">
    <location>
        <begin position="47"/>
        <end position="69"/>
    </location>
</feature>
<gene>
    <name evidence="2" type="ORF">J2S15_002053</name>
</gene>
<dbReference type="EMBL" id="JAUSUR010000003">
    <property type="protein sequence ID" value="MDQ0361306.1"/>
    <property type="molecule type" value="Genomic_DNA"/>
</dbReference>
<feature type="transmembrane region" description="Helical" evidence="1">
    <location>
        <begin position="18"/>
        <end position="40"/>
    </location>
</feature>
<keyword evidence="1" id="KW-1133">Transmembrane helix</keyword>
<proteinExistence type="predicted"/>
<organism evidence="2 3">
    <name type="scientific">Breznakia pachnodae</name>
    <dbReference type="NCBI Taxonomy" id="265178"/>
    <lineage>
        <taxon>Bacteria</taxon>
        <taxon>Bacillati</taxon>
        <taxon>Bacillota</taxon>
        <taxon>Erysipelotrichia</taxon>
        <taxon>Erysipelotrichales</taxon>
        <taxon>Erysipelotrichaceae</taxon>
        <taxon>Breznakia</taxon>
    </lineage>
</organism>
<dbReference type="Proteomes" id="UP001230220">
    <property type="component" value="Unassembled WGS sequence"/>
</dbReference>
<name>A0ABU0E341_9FIRM</name>
<reference evidence="2 3" key="1">
    <citation type="submission" date="2023-07" db="EMBL/GenBank/DDBJ databases">
        <title>Genomic Encyclopedia of Type Strains, Phase IV (KMG-IV): sequencing the most valuable type-strain genomes for metagenomic binning, comparative biology and taxonomic classification.</title>
        <authorList>
            <person name="Goeker M."/>
        </authorList>
    </citation>
    <scope>NUCLEOTIDE SEQUENCE [LARGE SCALE GENOMIC DNA]</scope>
    <source>
        <strain evidence="2 3">DSM 16784</strain>
    </source>
</reference>
<comment type="caution">
    <text evidence="2">The sequence shown here is derived from an EMBL/GenBank/DDBJ whole genome shotgun (WGS) entry which is preliminary data.</text>
</comment>
<keyword evidence="1" id="KW-0812">Transmembrane</keyword>